<proteinExistence type="inferred from homology"/>
<dbReference type="SUPFAM" id="SSF46785">
    <property type="entry name" value="Winged helix' DNA-binding domain"/>
    <property type="match status" value="1"/>
</dbReference>
<dbReference type="Gene3D" id="1.10.10.10">
    <property type="entry name" value="Winged helix-like DNA-binding domain superfamily/Winged helix DNA-binding domain"/>
    <property type="match status" value="1"/>
</dbReference>
<keyword evidence="8" id="KW-1185">Reference proteome</keyword>
<dbReference type="Pfam" id="PF00126">
    <property type="entry name" value="HTH_1"/>
    <property type="match status" value="1"/>
</dbReference>
<evidence type="ECO:0000256" key="3">
    <source>
        <dbReference type="ARBA" id="ARBA00023125"/>
    </source>
</evidence>
<evidence type="ECO:0000313" key="8">
    <source>
        <dbReference type="Proteomes" id="UP000199379"/>
    </source>
</evidence>
<dbReference type="AlphaFoldDB" id="A0A1H7EBF2"/>
<dbReference type="Gene3D" id="3.40.190.290">
    <property type="match status" value="1"/>
</dbReference>
<keyword evidence="4" id="KW-0010">Activator</keyword>
<dbReference type="OrthoDB" id="8479357at2"/>
<comment type="similarity">
    <text evidence="1">Belongs to the LysR transcriptional regulatory family.</text>
</comment>
<dbReference type="GO" id="GO:0003677">
    <property type="term" value="F:DNA binding"/>
    <property type="evidence" value="ECO:0007669"/>
    <property type="project" value="UniProtKB-KW"/>
</dbReference>
<dbReference type="Proteomes" id="UP000199379">
    <property type="component" value="Unassembled WGS sequence"/>
</dbReference>
<evidence type="ECO:0000256" key="1">
    <source>
        <dbReference type="ARBA" id="ARBA00009437"/>
    </source>
</evidence>
<dbReference type="RefSeq" id="WP_092371572.1">
    <property type="nucleotide sequence ID" value="NZ_BMGV01000020.1"/>
</dbReference>
<dbReference type="GO" id="GO:2000142">
    <property type="term" value="P:regulation of DNA-templated transcription initiation"/>
    <property type="evidence" value="ECO:0007669"/>
    <property type="project" value="TreeGrafter"/>
</dbReference>
<evidence type="ECO:0000259" key="6">
    <source>
        <dbReference type="PROSITE" id="PS50931"/>
    </source>
</evidence>
<dbReference type="EMBL" id="FNYD01000022">
    <property type="protein sequence ID" value="SEK07925.1"/>
    <property type="molecule type" value="Genomic_DNA"/>
</dbReference>
<dbReference type="STRING" id="1227549.SAMN05444007_1227"/>
<dbReference type="Pfam" id="PF03466">
    <property type="entry name" value="LysR_substrate"/>
    <property type="match status" value="1"/>
</dbReference>
<dbReference type="GO" id="GO:0003700">
    <property type="term" value="F:DNA-binding transcription factor activity"/>
    <property type="evidence" value="ECO:0007669"/>
    <property type="project" value="InterPro"/>
</dbReference>
<dbReference type="PROSITE" id="PS50931">
    <property type="entry name" value="HTH_LYSR"/>
    <property type="match status" value="1"/>
</dbReference>
<dbReference type="InterPro" id="IPR036388">
    <property type="entry name" value="WH-like_DNA-bd_sf"/>
</dbReference>
<name>A0A1H7EBF2_9RHOB</name>
<protein>
    <submittedName>
        <fullName evidence="7">LysR family transcriptional regulator, nitrogen assimilation regulatory protein</fullName>
    </submittedName>
</protein>
<dbReference type="SUPFAM" id="SSF53850">
    <property type="entry name" value="Periplasmic binding protein-like II"/>
    <property type="match status" value="1"/>
</dbReference>
<dbReference type="PANTHER" id="PTHR30293:SF0">
    <property type="entry name" value="NITROGEN ASSIMILATION REGULATORY PROTEIN NAC"/>
    <property type="match status" value="1"/>
</dbReference>
<evidence type="ECO:0000256" key="5">
    <source>
        <dbReference type="ARBA" id="ARBA00023163"/>
    </source>
</evidence>
<dbReference type="InterPro" id="IPR036390">
    <property type="entry name" value="WH_DNA-bd_sf"/>
</dbReference>
<gene>
    <name evidence="7" type="ORF">SAMN05444007_1227</name>
</gene>
<dbReference type="InterPro" id="IPR005119">
    <property type="entry name" value="LysR_subst-bd"/>
</dbReference>
<feature type="domain" description="HTH lysR-type" evidence="6">
    <location>
        <begin position="1"/>
        <end position="58"/>
    </location>
</feature>
<evidence type="ECO:0000256" key="4">
    <source>
        <dbReference type="ARBA" id="ARBA00023159"/>
    </source>
</evidence>
<dbReference type="FunFam" id="1.10.10.10:FF:000001">
    <property type="entry name" value="LysR family transcriptional regulator"/>
    <property type="match status" value="1"/>
</dbReference>
<keyword evidence="3" id="KW-0238">DNA-binding</keyword>
<sequence length="311" mass="34157">MDSRQLRYFAAIFEEGALARAADRERVAVSALSRHLANLEADLGTPLFERLPRGVRPTASGARLYEHARAILRSMQAATADIKDSEVEVAGEIAVGFAHSAVKAIGVPLMQRVSQDYPHLRLHLSEIFSGTTTQQLASSEVDLTLTYNQLPDSRFRFKPILEEEVVLVGRPDVVGGRGPISFAALLDLPLIILRQGLNTRAVMDDPSLLRQIEESAQFQMNSIAAIGGCLLSGVGCLLGTEFIVKEHIDAGKLVARPVMKPTLNRTLYIGELSDRPSTFAFEAIRQLCIDLTVEAVNTQQWNATQLIHFSR</sequence>
<evidence type="ECO:0000256" key="2">
    <source>
        <dbReference type="ARBA" id="ARBA00023015"/>
    </source>
</evidence>
<keyword evidence="2" id="KW-0805">Transcription regulation</keyword>
<reference evidence="7 8" key="1">
    <citation type="submission" date="2016-10" db="EMBL/GenBank/DDBJ databases">
        <authorList>
            <person name="de Groot N.N."/>
        </authorList>
    </citation>
    <scope>NUCLEOTIDE SEQUENCE [LARGE SCALE GENOMIC DNA]</scope>
    <source>
        <strain evidence="7 8">DSM 29340</strain>
    </source>
</reference>
<dbReference type="PANTHER" id="PTHR30293">
    <property type="entry name" value="TRANSCRIPTIONAL REGULATORY PROTEIN NAC-RELATED"/>
    <property type="match status" value="1"/>
</dbReference>
<accession>A0A1H7EBF2</accession>
<evidence type="ECO:0000313" key="7">
    <source>
        <dbReference type="EMBL" id="SEK07925.1"/>
    </source>
</evidence>
<keyword evidence="5" id="KW-0804">Transcription</keyword>
<organism evidence="7 8">
    <name type="scientific">Cribrihabitans marinus</name>
    <dbReference type="NCBI Taxonomy" id="1227549"/>
    <lineage>
        <taxon>Bacteria</taxon>
        <taxon>Pseudomonadati</taxon>
        <taxon>Pseudomonadota</taxon>
        <taxon>Alphaproteobacteria</taxon>
        <taxon>Rhodobacterales</taxon>
        <taxon>Paracoccaceae</taxon>
        <taxon>Cribrihabitans</taxon>
    </lineage>
</organism>
<dbReference type="InterPro" id="IPR000847">
    <property type="entry name" value="LysR_HTH_N"/>
</dbReference>